<dbReference type="InterPro" id="IPR013342">
    <property type="entry name" value="Mandelate_racemase_C"/>
</dbReference>
<organism evidence="5 6">
    <name type="scientific">Roseibium suaedae</name>
    <dbReference type="NCBI Taxonomy" id="735517"/>
    <lineage>
        <taxon>Bacteria</taxon>
        <taxon>Pseudomonadati</taxon>
        <taxon>Pseudomonadota</taxon>
        <taxon>Alphaproteobacteria</taxon>
        <taxon>Hyphomicrobiales</taxon>
        <taxon>Stappiaceae</taxon>
        <taxon>Roseibium</taxon>
    </lineage>
</organism>
<keyword evidence="2" id="KW-0479">Metal-binding</keyword>
<name>A0A1M7HDH6_9HYPH</name>
<feature type="domain" description="Mandelate racemase/muconate lactonizing enzyme C-terminal" evidence="4">
    <location>
        <begin position="147"/>
        <end position="244"/>
    </location>
</feature>
<gene>
    <name evidence="5" type="ORF">SAMN05444272_2181</name>
</gene>
<dbReference type="AlphaFoldDB" id="A0A1M7HDH6"/>
<dbReference type="CDD" id="cd03316">
    <property type="entry name" value="MR_like"/>
    <property type="match status" value="1"/>
</dbReference>
<evidence type="ECO:0000256" key="1">
    <source>
        <dbReference type="ARBA" id="ARBA00001946"/>
    </source>
</evidence>
<protein>
    <submittedName>
        <fullName evidence="5">L-alanine-DL-glutamate epimerase</fullName>
    </submittedName>
</protein>
<dbReference type="PANTHER" id="PTHR13794:SF58">
    <property type="entry name" value="MITOCHONDRIAL ENOLASE SUPERFAMILY MEMBER 1"/>
    <property type="match status" value="1"/>
</dbReference>
<dbReference type="GO" id="GO:0016052">
    <property type="term" value="P:carbohydrate catabolic process"/>
    <property type="evidence" value="ECO:0007669"/>
    <property type="project" value="TreeGrafter"/>
</dbReference>
<dbReference type="InterPro" id="IPR029017">
    <property type="entry name" value="Enolase-like_N"/>
</dbReference>
<evidence type="ECO:0000256" key="2">
    <source>
        <dbReference type="ARBA" id="ARBA00022723"/>
    </source>
</evidence>
<dbReference type="Proteomes" id="UP000186002">
    <property type="component" value="Unassembled WGS sequence"/>
</dbReference>
<dbReference type="OrthoDB" id="9802699at2"/>
<keyword evidence="3" id="KW-0460">Magnesium</keyword>
<sequence length="372" mass="39899">MATIERVEIFMLDLVPKVKRTDAIQSFNSQETPFVRITDKDGAVGTGYSYTIGDGGPAVMSLLERTFIPRLLGREAEEIEAIWRDLLFASHATSVGPIMSLALAAIDTALWDLRGKKAGLPLSRLAGGAKRKVPLYTTEGGWLHIEPQALAEDALAAQANGFAGSKVKIGKPTLAGDRERLQTVREAVGPDYEIMTDANQSMTSAKALRYASMLEELNIAWFEEPLPADDIAGHARLAGQCRVPVAVGESLYSPGQFADYIAAGACGIVQADVARIGGITPWLKVAHMAEAHNLAICPHFLMELHVSLVCAVPNAPWLEYIPQLDEIAAPMTIENGQAVAPLSPGLGIEWDEQALTSRRVDGLSKTFTGGGN</sequence>
<dbReference type="GO" id="GO:0016836">
    <property type="term" value="F:hydro-lyase activity"/>
    <property type="evidence" value="ECO:0007669"/>
    <property type="project" value="TreeGrafter"/>
</dbReference>
<dbReference type="SFLD" id="SFLDG00179">
    <property type="entry name" value="mandelate_racemase"/>
    <property type="match status" value="1"/>
</dbReference>
<proteinExistence type="predicted"/>
<dbReference type="InterPro" id="IPR029065">
    <property type="entry name" value="Enolase_C-like"/>
</dbReference>
<dbReference type="Gene3D" id="3.30.390.10">
    <property type="entry name" value="Enolase-like, N-terminal domain"/>
    <property type="match status" value="1"/>
</dbReference>
<dbReference type="SMART" id="SM00922">
    <property type="entry name" value="MR_MLE"/>
    <property type="match status" value="1"/>
</dbReference>
<dbReference type="RefSeq" id="WP_073012931.1">
    <property type="nucleotide sequence ID" value="NZ_FRBW01000002.1"/>
</dbReference>
<dbReference type="SFLD" id="SFLDS00001">
    <property type="entry name" value="Enolase"/>
    <property type="match status" value="1"/>
</dbReference>
<comment type="cofactor">
    <cofactor evidence="1">
        <name>Mg(2+)</name>
        <dbReference type="ChEBI" id="CHEBI:18420"/>
    </cofactor>
</comment>
<dbReference type="Pfam" id="PF02746">
    <property type="entry name" value="MR_MLE_N"/>
    <property type="match status" value="1"/>
</dbReference>
<dbReference type="Gene3D" id="3.20.20.120">
    <property type="entry name" value="Enolase-like C-terminal domain"/>
    <property type="match status" value="1"/>
</dbReference>
<dbReference type="EMBL" id="FRBW01000002">
    <property type="protein sequence ID" value="SHM26207.1"/>
    <property type="molecule type" value="Genomic_DNA"/>
</dbReference>
<accession>A0A1M7HDH6</accession>
<dbReference type="GO" id="GO:0000287">
    <property type="term" value="F:magnesium ion binding"/>
    <property type="evidence" value="ECO:0007669"/>
    <property type="project" value="TreeGrafter"/>
</dbReference>
<dbReference type="InterPro" id="IPR013341">
    <property type="entry name" value="Mandelate_racemase_N_dom"/>
</dbReference>
<keyword evidence="6" id="KW-1185">Reference proteome</keyword>
<dbReference type="InterPro" id="IPR036849">
    <property type="entry name" value="Enolase-like_C_sf"/>
</dbReference>
<dbReference type="SUPFAM" id="SSF51604">
    <property type="entry name" value="Enolase C-terminal domain-like"/>
    <property type="match status" value="1"/>
</dbReference>
<dbReference type="SUPFAM" id="SSF54826">
    <property type="entry name" value="Enolase N-terminal domain-like"/>
    <property type="match status" value="1"/>
</dbReference>
<dbReference type="PANTHER" id="PTHR13794">
    <property type="entry name" value="ENOLASE SUPERFAMILY, MANDELATE RACEMASE"/>
    <property type="match status" value="1"/>
</dbReference>
<dbReference type="STRING" id="735517.SAMN05444272_2181"/>
<evidence type="ECO:0000313" key="6">
    <source>
        <dbReference type="Proteomes" id="UP000186002"/>
    </source>
</evidence>
<dbReference type="Pfam" id="PF13378">
    <property type="entry name" value="MR_MLE_C"/>
    <property type="match status" value="1"/>
</dbReference>
<evidence type="ECO:0000256" key="3">
    <source>
        <dbReference type="ARBA" id="ARBA00022842"/>
    </source>
</evidence>
<dbReference type="InterPro" id="IPR046945">
    <property type="entry name" value="RHMD-like"/>
</dbReference>
<evidence type="ECO:0000313" key="5">
    <source>
        <dbReference type="EMBL" id="SHM26207.1"/>
    </source>
</evidence>
<reference evidence="5 6" key="1">
    <citation type="submission" date="2016-11" db="EMBL/GenBank/DDBJ databases">
        <authorList>
            <person name="Jaros S."/>
            <person name="Januszkiewicz K."/>
            <person name="Wedrychowicz H."/>
        </authorList>
    </citation>
    <scope>NUCLEOTIDE SEQUENCE [LARGE SCALE GENOMIC DNA]</scope>
    <source>
        <strain evidence="5 6">DSM 22153</strain>
    </source>
</reference>
<evidence type="ECO:0000259" key="4">
    <source>
        <dbReference type="SMART" id="SM00922"/>
    </source>
</evidence>